<dbReference type="Gene3D" id="2.40.10.10">
    <property type="entry name" value="Trypsin-like serine proteases"/>
    <property type="match status" value="3"/>
</dbReference>
<keyword evidence="4" id="KW-0732">Signal</keyword>
<evidence type="ECO:0000256" key="4">
    <source>
        <dbReference type="SAM" id="SignalP"/>
    </source>
</evidence>
<dbReference type="GO" id="GO:0006508">
    <property type="term" value="P:proteolysis"/>
    <property type="evidence" value="ECO:0007669"/>
    <property type="project" value="UniProtKB-KW"/>
</dbReference>
<dbReference type="InterPro" id="IPR051487">
    <property type="entry name" value="Ser/Thr_Proteases_Immune/Dev"/>
</dbReference>
<keyword evidence="3" id="KW-0378">Hydrolase</keyword>
<dbReference type="InterPro" id="IPR009003">
    <property type="entry name" value="Peptidase_S1_PA"/>
</dbReference>
<dbReference type="PROSITE" id="PS00134">
    <property type="entry name" value="TRYPSIN_HIS"/>
    <property type="match status" value="1"/>
</dbReference>
<dbReference type="Proteomes" id="UP000887574">
    <property type="component" value="Unplaced"/>
</dbReference>
<dbReference type="GO" id="GO:0004252">
    <property type="term" value="F:serine-type endopeptidase activity"/>
    <property type="evidence" value="ECO:0007669"/>
    <property type="project" value="InterPro"/>
</dbReference>
<dbReference type="InterPro" id="IPR043504">
    <property type="entry name" value="Peptidase_S1_PA_chymotrypsin"/>
</dbReference>
<name>A0A915ECW9_9BILA</name>
<comment type="similarity">
    <text evidence="2">Belongs to the peptidase S1 family. CLIP subfamily.</text>
</comment>
<evidence type="ECO:0000256" key="1">
    <source>
        <dbReference type="ARBA" id="ARBA00023157"/>
    </source>
</evidence>
<keyword evidence="3" id="KW-0645">Protease</keyword>
<dbReference type="InterPro" id="IPR033116">
    <property type="entry name" value="TRYPSIN_SER"/>
</dbReference>
<protein>
    <submittedName>
        <fullName evidence="7">Peptidase S1 domain-containing protein</fullName>
    </submittedName>
</protein>
<dbReference type="PROSITE" id="PS50240">
    <property type="entry name" value="TRYPSIN_DOM"/>
    <property type="match status" value="1"/>
</dbReference>
<dbReference type="CDD" id="cd00190">
    <property type="entry name" value="Tryp_SPc"/>
    <property type="match status" value="1"/>
</dbReference>
<dbReference type="PROSITE" id="PS00135">
    <property type="entry name" value="TRYPSIN_SER"/>
    <property type="match status" value="2"/>
</dbReference>
<dbReference type="PANTHER" id="PTHR24256">
    <property type="entry name" value="TRYPTASE-RELATED"/>
    <property type="match status" value="1"/>
</dbReference>
<feature type="chain" id="PRO_5037457333" evidence="4">
    <location>
        <begin position="21"/>
        <end position="490"/>
    </location>
</feature>
<evidence type="ECO:0000259" key="5">
    <source>
        <dbReference type="PROSITE" id="PS50240"/>
    </source>
</evidence>
<accession>A0A915ECW9</accession>
<dbReference type="WBParaSite" id="jg5007">
    <property type="protein sequence ID" value="jg5007"/>
    <property type="gene ID" value="jg5007"/>
</dbReference>
<evidence type="ECO:0000256" key="2">
    <source>
        <dbReference type="ARBA" id="ARBA00024195"/>
    </source>
</evidence>
<proteinExistence type="inferred from homology"/>
<reference evidence="7" key="1">
    <citation type="submission" date="2022-11" db="UniProtKB">
        <authorList>
            <consortium name="WormBaseParasite"/>
        </authorList>
    </citation>
    <scope>IDENTIFICATION</scope>
</reference>
<sequence length="490" mass="54614">MKISKAWLLILPLFWTNVAGFHAQTFFGQTQESEGVAAGNFLKDAFNCGKSSMGLPQRRILNGKDTIEGDWPWVVFLNPGCTGSIITRRHVLTAAHCAYNITEDGEVFRLPKITAIAGVSTTTISAADRPTAETTNSNASGRQSLYIKNIFIHPAYDYHDFTTPDIAVLRTVRKICLPLAFQEDDGQIAFTVGWGADKRTDGYNKTETSEEALIPLNPAKRCVDQFRNLTRHVLEFNQENFICGGGTLRGTEIGDSGSPLMLNERGRWYQIGLTSFGEMGSNLRDRPTAETTNSNASGRQSLYIKIFIHPAYDYHDFTTPDIAVFEMAGEFRFSRTVRKICLPLAFREDDGQIAFTVGWGADKRTDGYNKTETSEEALIPLNPAKRCVDQFRNLTRHVLEFNQENFICGGGTLRGTEIGDSGSPLMLNERGRWYQIGLTSFGEMGSDLRGLFFDVGAYTRVAEFCPWISQMTNYEAKCLDMTKTASQQTG</sequence>
<organism evidence="6 7">
    <name type="scientific">Ditylenchus dipsaci</name>
    <dbReference type="NCBI Taxonomy" id="166011"/>
    <lineage>
        <taxon>Eukaryota</taxon>
        <taxon>Metazoa</taxon>
        <taxon>Ecdysozoa</taxon>
        <taxon>Nematoda</taxon>
        <taxon>Chromadorea</taxon>
        <taxon>Rhabditida</taxon>
        <taxon>Tylenchina</taxon>
        <taxon>Tylenchomorpha</taxon>
        <taxon>Sphaerularioidea</taxon>
        <taxon>Anguinidae</taxon>
        <taxon>Anguininae</taxon>
        <taxon>Ditylenchus</taxon>
    </lineage>
</organism>
<dbReference type="Pfam" id="PF00089">
    <property type="entry name" value="Trypsin"/>
    <property type="match status" value="2"/>
</dbReference>
<dbReference type="InterPro" id="IPR018114">
    <property type="entry name" value="TRYPSIN_HIS"/>
</dbReference>
<dbReference type="AlphaFoldDB" id="A0A915ECW9"/>
<evidence type="ECO:0000313" key="6">
    <source>
        <dbReference type="Proteomes" id="UP000887574"/>
    </source>
</evidence>
<dbReference type="SMART" id="SM00020">
    <property type="entry name" value="Tryp_SPc"/>
    <property type="match status" value="1"/>
</dbReference>
<dbReference type="SUPFAM" id="SSF50494">
    <property type="entry name" value="Trypsin-like serine proteases"/>
    <property type="match status" value="2"/>
</dbReference>
<evidence type="ECO:0000313" key="7">
    <source>
        <dbReference type="WBParaSite" id="jg5007"/>
    </source>
</evidence>
<feature type="domain" description="Peptidase S1" evidence="5">
    <location>
        <begin position="60"/>
        <end position="473"/>
    </location>
</feature>
<feature type="signal peptide" evidence="4">
    <location>
        <begin position="1"/>
        <end position="20"/>
    </location>
</feature>
<keyword evidence="1" id="KW-1015">Disulfide bond</keyword>
<evidence type="ECO:0000256" key="3">
    <source>
        <dbReference type="RuleBase" id="RU363034"/>
    </source>
</evidence>
<keyword evidence="3" id="KW-0720">Serine protease</keyword>
<dbReference type="InterPro" id="IPR001254">
    <property type="entry name" value="Trypsin_dom"/>
</dbReference>
<keyword evidence="6" id="KW-1185">Reference proteome</keyword>